<dbReference type="EMBL" id="CM042882">
    <property type="protein sequence ID" value="KAI4382808.1"/>
    <property type="molecule type" value="Genomic_DNA"/>
</dbReference>
<proteinExistence type="predicted"/>
<gene>
    <name evidence="1" type="ORF">MLD38_008721</name>
</gene>
<evidence type="ECO:0000313" key="1">
    <source>
        <dbReference type="EMBL" id="KAI4382808.1"/>
    </source>
</evidence>
<reference evidence="2" key="1">
    <citation type="journal article" date="2023" name="Front. Plant Sci.">
        <title>Chromosomal-level genome assembly of Melastoma candidum provides insights into trichome evolution.</title>
        <authorList>
            <person name="Zhong Y."/>
            <person name="Wu W."/>
            <person name="Sun C."/>
            <person name="Zou P."/>
            <person name="Liu Y."/>
            <person name="Dai S."/>
            <person name="Zhou R."/>
        </authorList>
    </citation>
    <scope>NUCLEOTIDE SEQUENCE [LARGE SCALE GENOMIC DNA]</scope>
</reference>
<organism evidence="1 2">
    <name type="scientific">Melastoma candidum</name>
    <dbReference type="NCBI Taxonomy" id="119954"/>
    <lineage>
        <taxon>Eukaryota</taxon>
        <taxon>Viridiplantae</taxon>
        <taxon>Streptophyta</taxon>
        <taxon>Embryophyta</taxon>
        <taxon>Tracheophyta</taxon>
        <taxon>Spermatophyta</taxon>
        <taxon>Magnoliopsida</taxon>
        <taxon>eudicotyledons</taxon>
        <taxon>Gunneridae</taxon>
        <taxon>Pentapetalae</taxon>
        <taxon>rosids</taxon>
        <taxon>malvids</taxon>
        <taxon>Myrtales</taxon>
        <taxon>Melastomataceae</taxon>
        <taxon>Melastomatoideae</taxon>
        <taxon>Melastomateae</taxon>
        <taxon>Melastoma</taxon>
    </lineage>
</organism>
<name>A0ACB9RWM6_9MYRT</name>
<accession>A0ACB9RWM6</accession>
<keyword evidence="2" id="KW-1185">Reference proteome</keyword>
<dbReference type="Proteomes" id="UP001057402">
    <property type="component" value="Chromosome 3"/>
</dbReference>
<comment type="caution">
    <text evidence="1">The sequence shown here is derived from an EMBL/GenBank/DDBJ whole genome shotgun (WGS) entry which is preliminary data.</text>
</comment>
<sequence length="192" mass="21963">MCQPHPWTTGQGEQRRIMRTWTVRSLSLCPKIRKSHLLARTEDLRRKNGCRWTRMRRILLRGFREMLTLHGTLSISSPCPSTIPASSTGCAADATVKSAMETIWDTWVLLSSRMLLLSSLRSSIAEYEFSFLPPIHPDKWSWSDRVQMPSLLVSEVLPIRTSMTTPARCCSCERLESRNITYISLEMAGVYV</sequence>
<evidence type="ECO:0000313" key="2">
    <source>
        <dbReference type="Proteomes" id="UP001057402"/>
    </source>
</evidence>
<protein>
    <submittedName>
        <fullName evidence="1">Uncharacterized protein</fullName>
    </submittedName>
</protein>